<keyword evidence="2" id="KW-1185">Reference proteome</keyword>
<evidence type="ECO:0000313" key="1">
    <source>
        <dbReference type="EMBL" id="KAJ7997872.1"/>
    </source>
</evidence>
<sequence>MRVPFIRYKRPVNLRQLHEGGIAATHRRFIRRSVGLYCRPGIPSMSKGSLLLFHSRHGHGSTSRGSLGPPSRLPEMGSGLHGSLASWHGYGQSWSDQPTALSLRKPKPQGCQCVPGRGASKQNSNLRFHLCRV</sequence>
<protein>
    <submittedName>
        <fullName evidence="1">Uncharacterized protein</fullName>
    </submittedName>
</protein>
<name>A0ACC2G2J6_DALPE</name>
<proteinExistence type="predicted"/>
<dbReference type="EMBL" id="CM055745">
    <property type="protein sequence ID" value="KAJ7997872.1"/>
    <property type="molecule type" value="Genomic_DNA"/>
</dbReference>
<evidence type="ECO:0000313" key="2">
    <source>
        <dbReference type="Proteomes" id="UP001157502"/>
    </source>
</evidence>
<gene>
    <name evidence="1" type="ORF">DPEC_G00216670</name>
</gene>
<accession>A0ACC2G2J6</accession>
<comment type="caution">
    <text evidence="1">The sequence shown here is derived from an EMBL/GenBank/DDBJ whole genome shotgun (WGS) entry which is preliminary data.</text>
</comment>
<reference evidence="1" key="1">
    <citation type="submission" date="2021-05" db="EMBL/GenBank/DDBJ databases">
        <authorList>
            <person name="Pan Q."/>
            <person name="Jouanno E."/>
            <person name="Zahm M."/>
            <person name="Klopp C."/>
            <person name="Cabau C."/>
            <person name="Louis A."/>
            <person name="Berthelot C."/>
            <person name="Parey E."/>
            <person name="Roest Crollius H."/>
            <person name="Montfort J."/>
            <person name="Robinson-Rechavi M."/>
            <person name="Bouchez O."/>
            <person name="Lampietro C."/>
            <person name="Lopez Roques C."/>
            <person name="Donnadieu C."/>
            <person name="Postlethwait J."/>
            <person name="Bobe J."/>
            <person name="Dillon D."/>
            <person name="Chandos A."/>
            <person name="von Hippel F."/>
            <person name="Guiguen Y."/>
        </authorList>
    </citation>
    <scope>NUCLEOTIDE SEQUENCE</scope>
    <source>
        <strain evidence="1">YG-Jan2019</strain>
    </source>
</reference>
<organism evidence="1 2">
    <name type="scientific">Dallia pectoralis</name>
    <name type="common">Alaska blackfish</name>
    <dbReference type="NCBI Taxonomy" id="75939"/>
    <lineage>
        <taxon>Eukaryota</taxon>
        <taxon>Metazoa</taxon>
        <taxon>Chordata</taxon>
        <taxon>Craniata</taxon>
        <taxon>Vertebrata</taxon>
        <taxon>Euteleostomi</taxon>
        <taxon>Actinopterygii</taxon>
        <taxon>Neopterygii</taxon>
        <taxon>Teleostei</taxon>
        <taxon>Protacanthopterygii</taxon>
        <taxon>Esociformes</taxon>
        <taxon>Umbridae</taxon>
        <taxon>Dallia</taxon>
    </lineage>
</organism>
<dbReference type="Proteomes" id="UP001157502">
    <property type="component" value="Chromosome 18"/>
</dbReference>